<evidence type="ECO:0000256" key="1">
    <source>
        <dbReference type="ARBA" id="ARBA00001946"/>
    </source>
</evidence>
<evidence type="ECO:0000256" key="5">
    <source>
        <dbReference type="ARBA" id="ARBA00022723"/>
    </source>
</evidence>
<dbReference type="InterPro" id="IPR000086">
    <property type="entry name" value="NUDIX_hydrolase_dom"/>
</dbReference>
<dbReference type="RefSeq" id="WP_345479763.1">
    <property type="nucleotide sequence ID" value="NZ_BAABLP010000002.1"/>
</dbReference>
<comment type="catalytic activity">
    <reaction evidence="10">
        <text>8-oxo-dGTP + H2O = 8-oxo-dGMP + diphosphate + H(+)</text>
        <dbReference type="Rhea" id="RHEA:31575"/>
        <dbReference type="ChEBI" id="CHEBI:15377"/>
        <dbReference type="ChEBI" id="CHEBI:15378"/>
        <dbReference type="ChEBI" id="CHEBI:33019"/>
        <dbReference type="ChEBI" id="CHEBI:63224"/>
        <dbReference type="ChEBI" id="CHEBI:77896"/>
        <dbReference type="EC" id="3.6.1.55"/>
    </reaction>
</comment>
<dbReference type="Gene3D" id="3.90.79.10">
    <property type="entry name" value="Nucleoside Triphosphate Pyrophosphohydrolase"/>
    <property type="match status" value="1"/>
</dbReference>
<evidence type="ECO:0000259" key="14">
    <source>
        <dbReference type="PROSITE" id="PS51462"/>
    </source>
</evidence>
<dbReference type="PRINTS" id="PR00502">
    <property type="entry name" value="NUDIXFAMILY"/>
</dbReference>
<sequence>MAHRIVTGALVRGDRVLLGHRTPARQHSPDRWALPGGHVEAGEQPSAALVRELREELGVDALVAGPPVLRLERRPGSDDGMVMDVWPVTYWRGEPTNLAPEEHDRLRWVTADELASLPLAHPEQRAFLRDLLARG</sequence>
<evidence type="ECO:0000256" key="3">
    <source>
        <dbReference type="ARBA" id="ARBA00022457"/>
    </source>
</evidence>
<evidence type="ECO:0000256" key="7">
    <source>
        <dbReference type="ARBA" id="ARBA00022801"/>
    </source>
</evidence>
<dbReference type="PROSITE" id="PS51462">
    <property type="entry name" value="NUDIX"/>
    <property type="match status" value="1"/>
</dbReference>
<gene>
    <name evidence="15" type="ORF">GCM10025783_08560</name>
</gene>
<reference evidence="16" key="1">
    <citation type="journal article" date="2019" name="Int. J. Syst. Evol. Microbiol.">
        <title>The Global Catalogue of Microorganisms (GCM) 10K type strain sequencing project: providing services to taxonomists for standard genome sequencing and annotation.</title>
        <authorList>
            <consortium name="The Broad Institute Genomics Platform"/>
            <consortium name="The Broad Institute Genome Sequencing Center for Infectious Disease"/>
            <person name="Wu L."/>
            <person name="Ma J."/>
        </authorList>
    </citation>
    <scope>NUCLEOTIDE SEQUENCE [LARGE SCALE GENOMIC DNA]</scope>
    <source>
        <strain evidence="16">JCM 19015</strain>
    </source>
</reference>
<keyword evidence="3" id="KW-0515">Mutator protein</keyword>
<dbReference type="Pfam" id="PF00293">
    <property type="entry name" value="NUDIX"/>
    <property type="match status" value="1"/>
</dbReference>
<dbReference type="InterPro" id="IPR015797">
    <property type="entry name" value="NUDIX_hydrolase-like_dom_sf"/>
</dbReference>
<comment type="caution">
    <text evidence="15">The sequence shown here is derived from an EMBL/GenBank/DDBJ whole genome shotgun (WGS) entry which is preliminary data.</text>
</comment>
<evidence type="ECO:0000256" key="12">
    <source>
        <dbReference type="RuleBase" id="RU003476"/>
    </source>
</evidence>
<evidence type="ECO:0000256" key="2">
    <source>
        <dbReference type="ARBA" id="ARBA00005582"/>
    </source>
</evidence>
<evidence type="ECO:0000256" key="9">
    <source>
        <dbReference type="ARBA" id="ARBA00023204"/>
    </source>
</evidence>
<keyword evidence="6" id="KW-0227">DNA damage</keyword>
<accession>A0ABP8YWS2</accession>
<keyword evidence="8" id="KW-0460">Magnesium</keyword>
<name>A0ABP8YWS2_9MICO</name>
<evidence type="ECO:0000256" key="8">
    <source>
        <dbReference type="ARBA" id="ARBA00022842"/>
    </source>
</evidence>
<evidence type="ECO:0000256" key="6">
    <source>
        <dbReference type="ARBA" id="ARBA00022763"/>
    </source>
</evidence>
<dbReference type="EC" id="3.6.1.55" evidence="11"/>
<dbReference type="EMBL" id="BAABLP010000002">
    <property type="protein sequence ID" value="GAA4739955.1"/>
    <property type="molecule type" value="Genomic_DNA"/>
</dbReference>
<dbReference type="InterPro" id="IPR020476">
    <property type="entry name" value="Nudix_hydrolase"/>
</dbReference>
<evidence type="ECO:0000256" key="10">
    <source>
        <dbReference type="ARBA" id="ARBA00035861"/>
    </source>
</evidence>
<organism evidence="15 16">
    <name type="scientific">Amnibacterium soli</name>
    <dbReference type="NCBI Taxonomy" id="1282736"/>
    <lineage>
        <taxon>Bacteria</taxon>
        <taxon>Bacillati</taxon>
        <taxon>Actinomycetota</taxon>
        <taxon>Actinomycetes</taxon>
        <taxon>Micrococcales</taxon>
        <taxon>Microbacteriaceae</taxon>
        <taxon>Amnibacterium</taxon>
    </lineage>
</organism>
<evidence type="ECO:0000256" key="11">
    <source>
        <dbReference type="ARBA" id="ARBA00038905"/>
    </source>
</evidence>
<evidence type="ECO:0000256" key="4">
    <source>
        <dbReference type="ARBA" id="ARBA00022705"/>
    </source>
</evidence>
<comment type="cofactor">
    <cofactor evidence="1">
        <name>Mg(2+)</name>
        <dbReference type="ChEBI" id="CHEBI:18420"/>
    </cofactor>
</comment>
<keyword evidence="9" id="KW-0234">DNA repair</keyword>
<evidence type="ECO:0000313" key="15">
    <source>
        <dbReference type="EMBL" id="GAA4739955.1"/>
    </source>
</evidence>
<dbReference type="PROSITE" id="PS00893">
    <property type="entry name" value="NUDIX_BOX"/>
    <property type="match status" value="1"/>
</dbReference>
<dbReference type="InterPro" id="IPR047127">
    <property type="entry name" value="MutT-like"/>
</dbReference>
<keyword evidence="7 12" id="KW-0378">Hydrolase</keyword>
<dbReference type="Proteomes" id="UP001500121">
    <property type="component" value="Unassembled WGS sequence"/>
</dbReference>
<dbReference type="PANTHER" id="PTHR47707:SF1">
    <property type="entry name" value="NUDIX HYDROLASE FAMILY PROTEIN"/>
    <property type="match status" value="1"/>
</dbReference>
<evidence type="ECO:0000256" key="13">
    <source>
        <dbReference type="SAM" id="MobiDB-lite"/>
    </source>
</evidence>
<comment type="similarity">
    <text evidence="2 12">Belongs to the Nudix hydrolase family.</text>
</comment>
<evidence type="ECO:0000313" key="16">
    <source>
        <dbReference type="Proteomes" id="UP001500121"/>
    </source>
</evidence>
<protein>
    <recommendedName>
        <fullName evidence="11">8-oxo-dGTP diphosphatase</fullName>
        <ecNumber evidence="11">3.6.1.55</ecNumber>
    </recommendedName>
</protein>
<keyword evidence="5" id="KW-0479">Metal-binding</keyword>
<keyword evidence="16" id="KW-1185">Reference proteome</keyword>
<feature type="region of interest" description="Disordered" evidence="13">
    <location>
        <begin position="20"/>
        <end position="39"/>
    </location>
</feature>
<dbReference type="PANTHER" id="PTHR47707">
    <property type="entry name" value="8-OXO-DGTP DIPHOSPHATASE"/>
    <property type="match status" value="1"/>
</dbReference>
<dbReference type="InterPro" id="IPR020084">
    <property type="entry name" value="NUDIX_hydrolase_CS"/>
</dbReference>
<keyword evidence="4" id="KW-0235">DNA replication</keyword>
<proteinExistence type="inferred from homology"/>
<dbReference type="SUPFAM" id="SSF55811">
    <property type="entry name" value="Nudix"/>
    <property type="match status" value="1"/>
</dbReference>
<feature type="domain" description="Nudix hydrolase" evidence="14">
    <location>
        <begin position="1"/>
        <end position="133"/>
    </location>
</feature>